<sequence length="259" mass="28768">MKIAQLLSCPLAVLPRDRPTAHVTVGMKELAQVKLVDSRQKQAVSPAAAPRRGRGGSVGSPTRSSIWHFQTSAQENLPIELQESYGFRKIYKPGGKLKPVVSNIGSSGYEIAKYGHPILSAYVRSLRYNVKDSFHFVEQIKSTRAGSNQVLISLDVVSLFTNILIDLIKKILTERFFWFWRKFLLPKDSMCDGNPASPSIAIISVDDVISEALSRLDFEVPILKAYVDGLFAVVPTDRVNEILNMFNSIDKHIHSGDGN</sequence>
<dbReference type="AlphaFoldDB" id="A0A4C1TU66"/>
<evidence type="ECO:0008006" key="4">
    <source>
        <dbReference type="Google" id="ProtNLM"/>
    </source>
</evidence>
<dbReference type="Proteomes" id="UP000299102">
    <property type="component" value="Unassembled WGS sequence"/>
</dbReference>
<gene>
    <name evidence="2" type="ORF">EVAR_8802_1</name>
</gene>
<dbReference type="PANTHER" id="PTHR21301">
    <property type="entry name" value="REVERSE TRANSCRIPTASE"/>
    <property type="match status" value="1"/>
</dbReference>
<dbReference type="OrthoDB" id="6782675at2759"/>
<name>A0A4C1TU66_EUMVA</name>
<evidence type="ECO:0000256" key="1">
    <source>
        <dbReference type="SAM" id="MobiDB-lite"/>
    </source>
</evidence>
<proteinExistence type="predicted"/>
<feature type="region of interest" description="Disordered" evidence="1">
    <location>
        <begin position="41"/>
        <end position="62"/>
    </location>
</feature>
<dbReference type="PANTHER" id="PTHR21301:SF10">
    <property type="entry name" value="REVERSE TRANSCRIPTASE DOMAIN-CONTAINING PROTEIN"/>
    <property type="match status" value="1"/>
</dbReference>
<evidence type="ECO:0000313" key="2">
    <source>
        <dbReference type="EMBL" id="GBP17448.1"/>
    </source>
</evidence>
<reference evidence="2 3" key="1">
    <citation type="journal article" date="2019" name="Commun. Biol.">
        <title>The bagworm genome reveals a unique fibroin gene that provides high tensile strength.</title>
        <authorList>
            <person name="Kono N."/>
            <person name="Nakamura H."/>
            <person name="Ohtoshi R."/>
            <person name="Tomita M."/>
            <person name="Numata K."/>
            <person name="Arakawa K."/>
        </authorList>
    </citation>
    <scope>NUCLEOTIDE SEQUENCE [LARGE SCALE GENOMIC DNA]</scope>
</reference>
<protein>
    <recommendedName>
        <fullName evidence="4">Reverse transcriptase domain-containing protein</fullName>
    </recommendedName>
</protein>
<evidence type="ECO:0000313" key="3">
    <source>
        <dbReference type="Proteomes" id="UP000299102"/>
    </source>
</evidence>
<accession>A0A4C1TU66</accession>
<organism evidence="2 3">
    <name type="scientific">Eumeta variegata</name>
    <name type="common">Bagworm moth</name>
    <name type="synonym">Eumeta japonica</name>
    <dbReference type="NCBI Taxonomy" id="151549"/>
    <lineage>
        <taxon>Eukaryota</taxon>
        <taxon>Metazoa</taxon>
        <taxon>Ecdysozoa</taxon>
        <taxon>Arthropoda</taxon>
        <taxon>Hexapoda</taxon>
        <taxon>Insecta</taxon>
        <taxon>Pterygota</taxon>
        <taxon>Neoptera</taxon>
        <taxon>Endopterygota</taxon>
        <taxon>Lepidoptera</taxon>
        <taxon>Glossata</taxon>
        <taxon>Ditrysia</taxon>
        <taxon>Tineoidea</taxon>
        <taxon>Psychidae</taxon>
        <taxon>Oiketicinae</taxon>
        <taxon>Eumeta</taxon>
    </lineage>
</organism>
<keyword evidence="3" id="KW-1185">Reference proteome</keyword>
<comment type="caution">
    <text evidence="2">The sequence shown here is derived from an EMBL/GenBank/DDBJ whole genome shotgun (WGS) entry which is preliminary data.</text>
</comment>
<dbReference type="EMBL" id="BGZK01000087">
    <property type="protein sequence ID" value="GBP17448.1"/>
    <property type="molecule type" value="Genomic_DNA"/>
</dbReference>